<dbReference type="OrthoDB" id="6396938at2"/>
<evidence type="ECO:0000313" key="2">
    <source>
        <dbReference type="Proteomes" id="UP000001947"/>
    </source>
</evidence>
<sequence>MSNGTNHVGSQLKKEFPAKYQNHESSDCITMVIWVLQHAFKERGLHDVAKKIGTLGYKGTELARYLINTHNWNGVYYNPDVNHPSDGKGEHNASYYNQVKRNCTYSVGKVPTSHKLINYRPSPNKVTSYLPLTEKVTIDYNKFKLIPFGVGLPKGGTHCWLYSYGKVFESHWDREFSNGLYTSIPLNQFPWLSGVIITPPNSKSLLNIAEVKCA</sequence>
<proteinExistence type="predicted"/>
<organism evidence="1 2">
    <name type="scientific">Saccharophagus degradans (strain 2-40 / ATCC 43961 / DSM 17024)</name>
    <dbReference type="NCBI Taxonomy" id="203122"/>
    <lineage>
        <taxon>Bacteria</taxon>
        <taxon>Pseudomonadati</taxon>
        <taxon>Pseudomonadota</taxon>
        <taxon>Gammaproteobacteria</taxon>
        <taxon>Cellvibrionales</taxon>
        <taxon>Cellvibrionaceae</taxon>
        <taxon>Saccharophagus</taxon>
    </lineage>
</organism>
<reference evidence="1 2" key="1">
    <citation type="journal article" date="2008" name="PLoS Genet.">
        <title>Complete genome sequence of the complex carbohydrate-degrading marine bacterium, Saccharophagus degradans strain 2-40 T.</title>
        <authorList>
            <person name="Weiner R.M."/>
            <person name="Taylor L.E.II."/>
            <person name="Henrissat B."/>
            <person name="Hauser L."/>
            <person name="Land M."/>
            <person name="Coutinho P.M."/>
            <person name="Rancurel C."/>
            <person name="Saunders E.H."/>
            <person name="Longmire A.G."/>
            <person name="Zhang H."/>
            <person name="Bayer E.A."/>
            <person name="Gilbert H.J."/>
            <person name="Larimer F."/>
            <person name="Zhulin I.B."/>
            <person name="Ekborg N.A."/>
            <person name="Lamed R."/>
            <person name="Richardson P.M."/>
            <person name="Borovok I."/>
            <person name="Hutcheson S."/>
        </authorList>
    </citation>
    <scope>NUCLEOTIDE SEQUENCE [LARGE SCALE GENOMIC DNA]</scope>
    <source>
        <strain evidence="2">2-40 / ATCC 43961 / DSM 17024</strain>
    </source>
</reference>
<name>Q21MV7_SACD2</name>
<protein>
    <submittedName>
        <fullName evidence="1">Uncharacterized protein</fullName>
    </submittedName>
</protein>
<gene>
    <name evidence="1" type="ordered locus">Sde_0710</name>
</gene>
<accession>Q21MV7</accession>
<dbReference type="RefSeq" id="WP_011467193.1">
    <property type="nucleotide sequence ID" value="NC_007912.1"/>
</dbReference>
<keyword evidence="2" id="KW-1185">Reference proteome</keyword>
<dbReference type="GeneID" id="98612393"/>
<evidence type="ECO:0000313" key="1">
    <source>
        <dbReference type="EMBL" id="ABD79972.1"/>
    </source>
</evidence>
<dbReference type="Proteomes" id="UP000001947">
    <property type="component" value="Chromosome"/>
</dbReference>
<dbReference type="AlphaFoldDB" id="Q21MV7"/>
<dbReference type="EMBL" id="CP000282">
    <property type="protein sequence ID" value="ABD79972.1"/>
    <property type="molecule type" value="Genomic_DNA"/>
</dbReference>
<dbReference type="HOGENOM" id="CLU_1288097_0_0_6"/>
<dbReference type="KEGG" id="sde:Sde_0710"/>